<reference evidence="3" key="1">
    <citation type="journal article" date="2019" name="Int. J. Syst. Evol. Microbiol.">
        <title>The Global Catalogue of Microorganisms (GCM) 10K type strain sequencing project: providing services to taxonomists for standard genome sequencing and annotation.</title>
        <authorList>
            <consortium name="The Broad Institute Genomics Platform"/>
            <consortium name="The Broad Institute Genome Sequencing Center for Infectious Disease"/>
            <person name="Wu L."/>
            <person name="Ma J."/>
        </authorList>
    </citation>
    <scope>NUCLEOTIDE SEQUENCE [LARGE SCALE GENOMIC DNA]</scope>
    <source>
        <strain evidence="3">CGMCC 4.7397</strain>
    </source>
</reference>
<proteinExistence type="predicted"/>
<protein>
    <submittedName>
        <fullName evidence="2">STAS domain-containing protein</fullName>
    </submittedName>
</protein>
<dbReference type="CDD" id="cd07043">
    <property type="entry name" value="STAS_anti-anti-sigma_factors"/>
    <property type="match status" value="1"/>
</dbReference>
<dbReference type="PROSITE" id="PS50801">
    <property type="entry name" value="STAS"/>
    <property type="match status" value="1"/>
</dbReference>
<evidence type="ECO:0000313" key="2">
    <source>
        <dbReference type="EMBL" id="MFC5948135.1"/>
    </source>
</evidence>
<evidence type="ECO:0000313" key="3">
    <source>
        <dbReference type="Proteomes" id="UP001596119"/>
    </source>
</evidence>
<evidence type="ECO:0000259" key="1">
    <source>
        <dbReference type="PROSITE" id="PS50801"/>
    </source>
</evidence>
<feature type="domain" description="STAS" evidence="1">
    <location>
        <begin position="4"/>
        <end position="118"/>
    </location>
</feature>
<keyword evidence="3" id="KW-1185">Reference proteome</keyword>
<sequence>MVEIEFEDRPESGYLVAHLSGEVDLASLGCFRSVLQRLADTGRTLVVVELDDLQHLCAGGVRELLALREDLEVRGGGLHLVCDEHRPARMILRALGIPTSTALPGESALAASLGHRLS</sequence>
<dbReference type="EMBL" id="JBHSQK010000011">
    <property type="protein sequence ID" value="MFC5948135.1"/>
    <property type="molecule type" value="Genomic_DNA"/>
</dbReference>
<dbReference type="RefSeq" id="WP_379565190.1">
    <property type="nucleotide sequence ID" value="NZ_JBHSQK010000011.1"/>
</dbReference>
<comment type="caution">
    <text evidence="2">The sequence shown here is derived from an EMBL/GenBank/DDBJ whole genome shotgun (WGS) entry which is preliminary data.</text>
</comment>
<dbReference type="InterPro" id="IPR036513">
    <property type="entry name" value="STAS_dom_sf"/>
</dbReference>
<dbReference type="Pfam" id="PF01740">
    <property type="entry name" value="STAS"/>
    <property type="match status" value="1"/>
</dbReference>
<accession>A0ABW1I4Z7</accession>
<dbReference type="SUPFAM" id="SSF52091">
    <property type="entry name" value="SpoIIaa-like"/>
    <property type="match status" value="1"/>
</dbReference>
<organism evidence="2 3">
    <name type="scientific">Pseudonocardia lutea</name>
    <dbReference type="NCBI Taxonomy" id="2172015"/>
    <lineage>
        <taxon>Bacteria</taxon>
        <taxon>Bacillati</taxon>
        <taxon>Actinomycetota</taxon>
        <taxon>Actinomycetes</taxon>
        <taxon>Pseudonocardiales</taxon>
        <taxon>Pseudonocardiaceae</taxon>
        <taxon>Pseudonocardia</taxon>
    </lineage>
</organism>
<dbReference type="InterPro" id="IPR002645">
    <property type="entry name" value="STAS_dom"/>
</dbReference>
<gene>
    <name evidence="2" type="ORF">ACFQH9_07585</name>
</gene>
<dbReference type="Gene3D" id="3.30.750.24">
    <property type="entry name" value="STAS domain"/>
    <property type="match status" value="1"/>
</dbReference>
<name>A0ABW1I4Z7_9PSEU</name>
<dbReference type="Proteomes" id="UP001596119">
    <property type="component" value="Unassembled WGS sequence"/>
</dbReference>